<keyword evidence="1" id="KW-0540">Nuclease</keyword>
<dbReference type="SUPFAM" id="SSF54060">
    <property type="entry name" value="His-Me finger endonucleases"/>
    <property type="match status" value="1"/>
</dbReference>
<keyword evidence="1" id="KW-0378">Hydrolase</keyword>
<name>V9YZJ3_9ACTN</name>
<accession>V9YZJ3</accession>
<evidence type="ECO:0000313" key="1">
    <source>
        <dbReference type="EMBL" id="AHE38755.1"/>
    </source>
</evidence>
<sequence length="430" mass="49211">MAQISPKLARTFFADISAGSPVPLDPDDLLHMVHVRRHGHVVFGDIAVRCFKHRSKWTYDEREIRRAAQTFADFRLDVDDVVEMPLPTFFDADDGDDQGLGYRGPASWRSRIASWLFWEARRKDQEGRPYEEWNDNWKRLGANGLPGTLTWDEFVAARSGIRLRENIANTRPLDLMTCSGGSLFLPRAYSELLDRWEQVDEDLVGRARTCSRCSEQGPRWGGWRTQTPLGYVTLCPPCSGATFQRYTGHLRGVMYDSRRMRSIRADDYLCRLCAERRAAAWDHCHDHGYLRGPLCGSCNTFEGKSDPRHFLEEKEGAALHLLECQGCLEGRILPGRYHVGLVQKHLEATERHRHRSRPCRRQPWARHVELAHGAHYFELECWQHSTTWTKDVTVPDTLAFVRDFVDQALAARPATVTVPAQAALGTQTRA</sequence>
<keyword evidence="1" id="KW-0255">Endonuclease</keyword>
<dbReference type="EMBL" id="KF602047">
    <property type="protein sequence ID" value="AHE38755.1"/>
    <property type="molecule type" value="Genomic_DNA"/>
</dbReference>
<dbReference type="InterPro" id="IPR038563">
    <property type="entry name" value="Endonuclease_7_sf"/>
</dbReference>
<dbReference type="Pfam" id="PF02945">
    <property type="entry name" value="Endonuclease_7"/>
    <property type="match status" value="1"/>
</dbReference>
<organism evidence="1">
    <name type="scientific">Streptomyces sp. FR1</name>
    <dbReference type="NCBI Taxonomy" id="349971"/>
    <lineage>
        <taxon>Bacteria</taxon>
        <taxon>Bacillati</taxon>
        <taxon>Actinomycetota</taxon>
        <taxon>Actinomycetes</taxon>
        <taxon>Kitasatosporales</taxon>
        <taxon>Streptomycetaceae</taxon>
        <taxon>Streptomyces</taxon>
    </lineage>
</organism>
<dbReference type="RefSeq" id="WP_024126137.1">
    <property type="nucleotide sequence ID" value="NC_023282.1"/>
</dbReference>
<dbReference type="Gene3D" id="3.40.1800.10">
    <property type="entry name" value="His-Me finger endonucleases"/>
    <property type="match status" value="1"/>
</dbReference>
<proteinExistence type="predicted"/>
<protein>
    <submittedName>
        <fullName evidence="1">Putative endonuclease VII</fullName>
    </submittedName>
</protein>
<geneLocation type="plasmid" evidence="1">
    <name>pFRL2</name>
</geneLocation>
<dbReference type="AlphaFoldDB" id="V9YZJ3"/>
<dbReference type="GO" id="GO:0004519">
    <property type="term" value="F:endonuclease activity"/>
    <property type="evidence" value="ECO:0007669"/>
    <property type="project" value="UniProtKB-KW"/>
</dbReference>
<keyword evidence="1" id="KW-0614">Plasmid</keyword>
<reference evidence="1" key="1">
    <citation type="submission" date="2013-09" db="EMBL/GenBank/DDBJ databases">
        <title>Complete nucleotide sequence of Streptomyces linear plasmid pFRL2.</title>
        <authorList>
            <person name="Chen Z."/>
            <person name="Fang P."/>
            <person name="Qin Z."/>
        </authorList>
    </citation>
    <scope>NUCLEOTIDE SEQUENCE</scope>
    <source>
        <plasmid evidence="1">pFRL2</plasmid>
    </source>
</reference>
<gene>
    <name evidence="1" type="ORF">pFRL2_80c</name>
</gene>
<dbReference type="InterPro" id="IPR004211">
    <property type="entry name" value="Endonuclease_7"/>
</dbReference>
<dbReference type="InterPro" id="IPR044925">
    <property type="entry name" value="His-Me_finger_sf"/>
</dbReference>